<sequence length="376" mass="40885">MAMSQPQSLPYAIEVSPDSTLQFTITNDPPTADGAEGASRCVMTLRHPGLTNQHLAFKVKTTQPRRYLVRPNQGIVAPGSSETVSILLVDKERYVLWSTYDRLGQSALDHSKDKFLVQSCVVSDEFSSQFRNEPRGEAGQYKPELIEALTAMWNSATAQSSSGSGSVVPMFNKKLHVRHVAVPNNAMGSNNSATGGGASVAGTVGTSASMAAVGARTAGSRSLPTNLQEGNRNNTDQMSPDQMYEEVTSLRRKYDELVAFSVNLTAERDILNNTLEQTKRDLNREMATRSALEKQGLKVSSRTQDLKSKQSKGGVSMRTLVMAMVITFLFAVKATNNGSVGVLKKVPVLSKMLGFKCCSKHKTKEEVVENVETDEL</sequence>
<dbReference type="PROSITE" id="PS50202">
    <property type="entry name" value="MSP"/>
    <property type="match status" value="1"/>
</dbReference>
<dbReference type="InterPro" id="IPR008962">
    <property type="entry name" value="PapD-like_sf"/>
</dbReference>
<dbReference type="AlphaFoldDB" id="A0ABD3MCV8"/>
<dbReference type="Proteomes" id="UP001530293">
    <property type="component" value="Unassembled WGS sequence"/>
</dbReference>
<comment type="similarity">
    <text evidence="2">Belongs to the VAMP-associated protein (VAP) (TC 9.B.17) family.</text>
</comment>
<gene>
    <name evidence="8" type="ORF">ACHAWU_010127</name>
</gene>
<keyword evidence="5" id="KW-0472">Membrane</keyword>
<organism evidence="8 9">
    <name type="scientific">Discostella pseudostelligera</name>
    <dbReference type="NCBI Taxonomy" id="259834"/>
    <lineage>
        <taxon>Eukaryota</taxon>
        <taxon>Sar</taxon>
        <taxon>Stramenopiles</taxon>
        <taxon>Ochrophyta</taxon>
        <taxon>Bacillariophyta</taxon>
        <taxon>Coscinodiscophyceae</taxon>
        <taxon>Thalassiosirophycidae</taxon>
        <taxon>Stephanodiscales</taxon>
        <taxon>Stephanodiscaceae</taxon>
        <taxon>Discostella</taxon>
    </lineage>
</organism>
<dbReference type="InterPro" id="IPR013783">
    <property type="entry name" value="Ig-like_fold"/>
</dbReference>
<dbReference type="SUPFAM" id="SSF49354">
    <property type="entry name" value="PapD-like"/>
    <property type="match status" value="1"/>
</dbReference>
<evidence type="ECO:0000256" key="1">
    <source>
        <dbReference type="ARBA" id="ARBA00004211"/>
    </source>
</evidence>
<evidence type="ECO:0000256" key="4">
    <source>
        <dbReference type="ARBA" id="ARBA00022989"/>
    </source>
</evidence>
<dbReference type="PANTHER" id="PTHR10809">
    <property type="entry name" value="VESICLE-ASSOCIATED MEMBRANE PROTEIN-ASSOCIATED PROTEIN"/>
    <property type="match status" value="1"/>
</dbReference>
<evidence type="ECO:0000256" key="6">
    <source>
        <dbReference type="SAM" id="MobiDB-lite"/>
    </source>
</evidence>
<dbReference type="PANTHER" id="PTHR10809:SF6">
    <property type="entry name" value="AT11025P-RELATED"/>
    <property type="match status" value="1"/>
</dbReference>
<evidence type="ECO:0000256" key="3">
    <source>
        <dbReference type="ARBA" id="ARBA00022692"/>
    </source>
</evidence>
<evidence type="ECO:0000256" key="5">
    <source>
        <dbReference type="ARBA" id="ARBA00023136"/>
    </source>
</evidence>
<dbReference type="GO" id="GO:0016020">
    <property type="term" value="C:membrane"/>
    <property type="evidence" value="ECO:0007669"/>
    <property type="project" value="UniProtKB-SubCell"/>
</dbReference>
<keyword evidence="4" id="KW-1133">Transmembrane helix</keyword>
<comment type="subcellular location">
    <subcellularLocation>
        <location evidence="1">Membrane</location>
        <topology evidence="1">Single-pass type IV membrane protein</topology>
    </subcellularLocation>
</comment>
<dbReference type="InterPro" id="IPR016763">
    <property type="entry name" value="VAP"/>
</dbReference>
<feature type="region of interest" description="Disordered" evidence="6">
    <location>
        <begin position="212"/>
        <end position="246"/>
    </location>
</feature>
<comment type="caution">
    <text evidence="8">The sequence shown here is derived from an EMBL/GenBank/DDBJ whole genome shotgun (WGS) entry which is preliminary data.</text>
</comment>
<keyword evidence="3" id="KW-0812">Transmembrane</keyword>
<dbReference type="EMBL" id="JALLBG020000144">
    <property type="protein sequence ID" value="KAL3761950.1"/>
    <property type="molecule type" value="Genomic_DNA"/>
</dbReference>
<dbReference type="InterPro" id="IPR000535">
    <property type="entry name" value="MSP_dom"/>
</dbReference>
<feature type="region of interest" description="Disordered" evidence="6">
    <location>
        <begin position="291"/>
        <end position="310"/>
    </location>
</feature>
<accession>A0ABD3MCV8</accession>
<evidence type="ECO:0000313" key="9">
    <source>
        <dbReference type="Proteomes" id="UP001530293"/>
    </source>
</evidence>
<dbReference type="Gene3D" id="2.60.40.10">
    <property type="entry name" value="Immunoglobulins"/>
    <property type="match status" value="1"/>
</dbReference>
<dbReference type="Pfam" id="PF00635">
    <property type="entry name" value="Motile_Sperm"/>
    <property type="match status" value="1"/>
</dbReference>
<proteinExistence type="inferred from homology"/>
<evidence type="ECO:0000256" key="2">
    <source>
        <dbReference type="ARBA" id="ARBA00008932"/>
    </source>
</evidence>
<evidence type="ECO:0000313" key="8">
    <source>
        <dbReference type="EMBL" id="KAL3761950.1"/>
    </source>
</evidence>
<name>A0ABD3MCV8_9STRA</name>
<feature type="domain" description="MSP" evidence="7">
    <location>
        <begin position="12"/>
        <end position="148"/>
    </location>
</feature>
<keyword evidence="9" id="KW-1185">Reference proteome</keyword>
<protein>
    <recommendedName>
        <fullName evidence="7">MSP domain-containing protein</fullName>
    </recommendedName>
</protein>
<feature type="compositionally biased region" description="Polar residues" evidence="6">
    <location>
        <begin position="219"/>
        <end position="240"/>
    </location>
</feature>
<evidence type="ECO:0000259" key="7">
    <source>
        <dbReference type="PROSITE" id="PS50202"/>
    </source>
</evidence>
<reference evidence="8 9" key="1">
    <citation type="submission" date="2024-10" db="EMBL/GenBank/DDBJ databases">
        <title>Updated reference genomes for cyclostephanoid diatoms.</title>
        <authorList>
            <person name="Roberts W.R."/>
            <person name="Alverson A.J."/>
        </authorList>
    </citation>
    <scope>NUCLEOTIDE SEQUENCE [LARGE SCALE GENOMIC DNA]</scope>
    <source>
        <strain evidence="8 9">AJA232-27</strain>
    </source>
</reference>